<evidence type="ECO:0000256" key="1">
    <source>
        <dbReference type="SAM" id="MobiDB-lite"/>
    </source>
</evidence>
<dbReference type="Proteomes" id="UP000663903">
    <property type="component" value="Chromosome"/>
</dbReference>
<feature type="transmembrane region" description="Helical" evidence="2">
    <location>
        <begin position="50"/>
        <end position="68"/>
    </location>
</feature>
<dbReference type="RefSeq" id="WP_208008234.1">
    <property type="nucleotide sequence ID" value="NZ_CP071796.1"/>
</dbReference>
<keyword evidence="2" id="KW-0812">Transmembrane</keyword>
<feature type="transmembrane region" description="Helical" evidence="2">
    <location>
        <begin position="122"/>
        <end position="142"/>
    </location>
</feature>
<feature type="transmembrane region" description="Helical" evidence="2">
    <location>
        <begin position="346"/>
        <end position="373"/>
    </location>
</feature>
<evidence type="ECO:0000256" key="2">
    <source>
        <dbReference type="SAM" id="Phobius"/>
    </source>
</evidence>
<dbReference type="AlphaFoldDB" id="A0A975H2X7"/>
<feature type="transmembrane region" description="Helical" evidence="2">
    <location>
        <begin position="314"/>
        <end position="334"/>
    </location>
</feature>
<keyword evidence="2" id="KW-0472">Membrane</keyword>
<keyword evidence="2" id="KW-1133">Transmembrane helix</keyword>
<dbReference type="InterPro" id="IPR010266">
    <property type="entry name" value="NnrS"/>
</dbReference>
<feature type="transmembrane region" description="Helical" evidence="2">
    <location>
        <begin position="385"/>
        <end position="405"/>
    </location>
</feature>
<dbReference type="KEGG" id="otd:J1M35_16500"/>
<proteinExistence type="predicted"/>
<feature type="region of interest" description="Disordered" evidence="1">
    <location>
        <begin position="1"/>
        <end position="28"/>
    </location>
</feature>
<reference evidence="3" key="1">
    <citation type="submission" date="2021-03" db="EMBL/GenBank/DDBJ databases">
        <title>Ottowia sp. 27C isolated from the cloaca of a Giant Asian pond turtle (Heosemys grandis).</title>
        <authorList>
            <person name="Spergser J."/>
            <person name="Busse H.-J."/>
        </authorList>
    </citation>
    <scope>NUCLEOTIDE SEQUENCE</scope>
    <source>
        <strain evidence="3">27C</strain>
    </source>
</reference>
<feature type="transmembrane region" description="Helical" evidence="2">
    <location>
        <begin position="411"/>
        <end position="429"/>
    </location>
</feature>
<feature type="transmembrane region" description="Helical" evidence="2">
    <location>
        <begin position="88"/>
        <end position="110"/>
    </location>
</feature>
<accession>A0A975H2X7</accession>
<dbReference type="Pfam" id="PF05940">
    <property type="entry name" value="NnrS"/>
    <property type="match status" value="1"/>
</dbReference>
<dbReference type="EMBL" id="CP071796">
    <property type="protein sequence ID" value="QTD44670.1"/>
    <property type="molecule type" value="Genomic_DNA"/>
</dbReference>
<organism evidence="3 4">
    <name type="scientific">Ottowia testudinis</name>
    <dbReference type="NCBI Taxonomy" id="2816950"/>
    <lineage>
        <taxon>Bacteria</taxon>
        <taxon>Pseudomonadati</taxon>
        <taxon>Pseudomonadota</taxon>
        <taxon>Betaproteobacteria</taxon>
        <taxon>Burkholderiales</taxon>
        <taxon>Comamonadaceae</taxon>
        <taxon>Ottowia</taxon>
    </lineage>
</organism>
<feature type="transmembrane region" description="Helical" evidence="2">
    <location>
        <begin position="212"/>
        <end position="232"/>
    </location>
</feature>
<feature type="transmembrane region" description="Helical" evidence="2">
    <location>
        <begin position="185"/>
        <end position="206"/>
    </location>
</feature>
<feature type="transmembrane region" description="Helical" evidence="2">
    <location>
        <begin position="284"/>
        <end position="307"/>
    </location>
</feature>
<keyword evidence="4" id="KW-1185">Reference proteome</keyword>
<evidence type="ECO:0000313" key="3">
    <source>
        <dbReference type="EMBL" id="QTD44670.1"/>
    </source>
</evidence>
<feature type="transmembrane region" description="Helical" evidence="2">
    <location>
        <begin position="148"/>
        <end position="173"/>
    </location>
</feature>
<protein>
    <submittedName>
        <fullName evidence="3">NnrS family protein</fullName>
    </submittedName>
</protein>
<feature type="transmembrane region" description="Helical" evidence="2">
    <location>
        <begin position="253"/>
        <end position="272"/>
    </location>
</feature>
<sequence>MTAPLQDPTAPPRRIPAGTAAPVAPPRPPKAPLVVGPWRLANLMRAPHRLAFLLAMLVLVAASGWWLAVQVDRATGAVGIVYAVPPSVTHAAAMVLGFMPLFFAGFLFTAGPNWLRMPHPEARPLLAPLGLQAMGWLLWLAGAHLNRALALVGLAAAWLGLTWTVMLFWRLVLGSSVPDRVHAQAVGVGGAVGVLCLAGAGVALTAGDPALALVWVRSALWGFIVVTFVAVAHRMIPFFTSGVLPMIEVWRPFWVLWLMLGIAAFEVLAVWVDWAMPPPRWWTLLVMVVETAAGAVLIWLAVVWGLVQSLRIRLLAMLHVGFVWFGIALIYSALSQGLWLATGQPVLGLGALHALSMGFLGSIMVAMVTRVSCGHSGRALVADDLVWALFWALQGAVLARLMAAVQHTPQWLTTLAAAWWAGAVMAWALRYARWYGKPRIDGKPG</sequence>
<gene>
    <name evidence="3" type="ORF">J1M35_16500</name>
</gene>
<name>A0A975H2X7_9BURK</name>
<evidence type="ECO:0000313" key="4">
    <source>
        <dbReference type="Proteomes" id="UP000663903"/>
    </source>
</evidence>